<evidence type="ECO:0000256" key="1">
    <source>
        <dbReference type="ARBA" id="ARBA00009437"/>
    </source>
</evidence>
<evidence type="ECO:0000313" key="7">
    <source>
        <dbReference type="Proteomes" id="UP001500657"/>
    </source>
</evidence>
<keyword evidence="2" id="KW-0805">Transcription regulation</keyword>
<dbReference type="PANTHER" id="PTHR30537:SF5">
    <property type="entry name" value="HTH-TYPE TRANSCRIPTIONAL ACTIVATOR TTDR-RELATED"/>
    <property type="match status" value="1"/>
</dbReference>
<keyword evidence="3" id="KW-0238">DNA-binding</keyword>
<reference evidence="7" key="1">
    <citation type="journal article" date="2019" name="Int. J. Syst. Evol. Microbiol.">
        <title>The Global Catalogue of Microorganisms (GCM) 10K type strain sequencing project: providing services to taxonomists for standard genome sequencing and annotation.</title>
        <authorList>
            <consortium name="The Broad Institute Genomics Platform"/>
            <consortium name="The Broad Institute Genome Sequencing Center for Infectious Disease"/>
            <person name="Wu L."/>
            <person name="Ma J."/>
        </authorList>
    </citation>
    <scope>NUCLEOTIDE SEQUENCE [LARGE SCALE GENOMIC DNA]</scope>
    <source>
        <strain evidence="7">JCM 16242</strain>
    </source>
</reference>
<sequence length="344" mass="37559">MSPVTPPPGSSDHQDLLASSLSASYAGVIAFITVANEGSFSRAADRLGIGRSAVSRSVQKLEGQIGARLFCRTTRATSITREGELFYRNCRPGVDRILQALEEMRDLREGPPRGLLKISAPHGFGRKVVAPLMAEFRARFPAVTFELRLEEGVDDLATHGVDVAFRDGRLDDSQIIAKQLIPMQMHVCASPRYARQHGLPGSVDELAAHACINQRLANGRLQSWDFKVDGQKRSITPEAAIVVNDPELAMRAVLDGQGLAQLPAYQVSEALRDGALAACLEQDAPDDRGHYLCYLSRQQLPKRIRAFIDFMTTSIRALDLCGIDVARQYSSHPPRQSIAAGVST</sequence>
<organism evidence="6 7">
    <name type="scientific">Rhodanobacter caeni</name>
    <dbReference type="NCBI Taxonomy" id="657654"/>
    <lineage>
        <taxon>Bacteria</taxon>
        <taxon>Pseudomonadati</taxon>
        <taxon>Pseudomonadota</taxon>
        <taxon>Gammaproteobacteria</taxon>
        <taxon>Lysobacterales</taxon>
        <taxon>Rhodanobacteraceae</taxon>
        <taxon>Rhodanobacter</taxon>
    </lineage>
</organism>
<evidence type="ECO:0000313" key="6">
    <source>
        <dbReference type="EMBL" id="GAA0263291.1"/>
    </source>
</evidence>
<accession>A0ABP3EKF6</accession>
<evidence type="ECO:0000256" key="2">
    <source>
        <dbReference type="ARBA" id="ARBA00023015"/>
    </source>
</evidence>
<feature type="domain" description="HTH lysR-type" evidence="5">
    <location>
        <begin position="30"/>
        <end position="80"/>
    </location>
</feature>
<dbReference type="InterPro" id="IPR058163">
    <property type="entry name" value="LysR-type_TF_proteobact-type"/>
</dbReference>
<proteinExistence type="inferred from homology"/>
<evidence type="ECO:0000259" key="5">
    <source>
        <dbReference type="PROSITE" id="PS50931"/>
    </source>
</evidence>
<dbReference type="Gene3D" id="1.10.10.10">
    <property type="entry name" value="Winged helix-like DNA-binding domain superfamily/Winged helix DNA-binding domain"/>
    <property type="match status" value="1"/>
</dbReference>
<comment type="similarity">
    <text evidence="1">Belongs to the LysR transcriptional regulatory family.</text>
</comment>
<dbReference type="SUPFAM" id="SSF46785">
    <property type="entry name" value="Winged helix' DNA-binding domain"/>
    <property type="match status" value="1"/>
</dbReference>
<keyword evidence="4" id="KW-0804">Transcription</keyword>
<dbReference type="Gene3D" id="3.40.190.290">
    <property type="match status" value="1"/>
</dbReference>
<comment type="caution">
    <text evidence="6">The sequence shown here is derived from an EMBL/GenBank/DDBJ whole genome shotgun (WGS) entry which is preliminary data.</text>
</comment>
<dbReference type="RefSeq" id="WP_343883734.1">
    <property type="nucleotide sequence ID" value="NZ_BAAAFO010000004.1"/>
</dbReference>
<dbReference type="InterPro" id="IPR036390">
    <property type="entry name" value="WH_DNA-bd_sf"/>
</dbReference>
<protein>
    <submittedName>
        <fullName evidence="6">LysR substrate-binding domain-containing protein</fullName>
    </submittedName>
</protein>
<dbReference type="InterPro" id="IPR005119">
    <property type="entry name" value="LysR_subst-bd"/>
</dbReference>
<dbReference type="PRINTS" id="PR00039">
    <property type="entry name" value="HTHLYSR"/>
</dbReference>
<keyword evidence="7" id="KW-1185">Reference proteome</keyword>
<dbReference type="PROSITE" id="PS50931">
    <property type="entry name" value="HTH_LYSR"/>
    <property type="match status" value="1"/>
</dbReference>
<name>A0ABP3EKF6_9GAMM</name>
<dbReference type="InterPro" id="IPR036388">
    <property type="entry name" value="WH-like_DNA-bd_sf"/>
</dbReference>
<evidence type="ECO:0000256" key="4">
    <source>
        <dbReference type="ARBA" id="ARBA00023163"/>
    </source>
</evidence>
<dbReference type="PANTHER" id="PTHR30537">
    <property type="entry name" value="HTH-TYPE TRANSCRIPTIONAL REGULATOR"/>
    <property type="match status" value="1"/>
</dbReference>
<dbReference type="Pfam" id="PF00126">
    <property type="entry name" value="HTH_1"/>
    <property type="match status" value="1"/>
</dbReference>
<dbReference type="EMBL" id="BAAAFO010000004">
    <property type="protein sequence ID" value="GAA0263291.1"/>
    <property type="molecule type" value="Genomic_DNA"/>
</dbReference>
<gene>
    <name evidence="6" type="ORF">GCM10009126_31200</name>
</gene>
<dbReference type="CDD" id="cd08422">
    <property type="entry name" value="PBP2_CrgA_like"/>
    <property type="match status" value="1"/>
</dbReference>
<dbReference type="Proteomes" id="UP001500657">
    <property type="component" value="Unassembled WGS sequence"/>
</dbReference>
<dbReference type="Pfam" id="PF03466">
    <property type="entry name" value="LysR_substrate"/>
    <property type="match status" value="1"/>
</dbReference>
<dbReference type="SUPFAM" id="SSF53850">
    <property type="entry name" value="Periplasmic binding protein-like II"/>
    <property type="match status" value="1"/>
</dbReference>
<evidence type="ECO:0000256" key="3">
    <source>
        <dbReference type="ARBA" id="ARBA00023125"/>
    </source>
</evidence>
<dbReference type="InterPro" id="IPR000847">
    <property type="entry name" value="LysR_HTH_N"/>
</dbReference>